<protein>
    <submittedName>
        <fullName evidence="1">Uncharacterized protein</fullName>
    </submittedName>
</protein>
<organism evidence="1">
    <name type="scientific">marine metagenome</name>
    <dbReference type="NCBI Taxonomy" id="408172"/>
    <lineage>
        <taxon>unclassified sequences</taxon>
        <taxon>metagenomes</taxon>
        <taxon>ecological metagenomes</taxon>
    </lineage>
</organism>
<evidence type="ECO:0000313" key="1">
    <source>
        <dbReference type="EMBL" id="SVA14379.1"/>
    </source>
</evidence>
<dbReference type="EMBL" id="UINC01004444">
    <property type="protein sequence ID" value="SVA14379.1"/>
    <property type="molecule type" value="Genomic_DNA"/>
</dbReference>
<gene>
    <name evidence="1" type="ORF">METZ01_LOCUS67233</name>
</gene>
<reference evidence="1" key="1">
    <citation type="submission" date="2018-05" db="EMBL/GenBank/DDBJ databases">
        <authorList>
            <person name="Lanie J.A."/>
            <person name="Ng W.-L."/>
            <person name="Kazmierczak K.M."/>
            <person name="Andrzejewski T.M."/>
            <person name="Davidsen T.M."/>
            <person name="Wayne K.J."/>
            <person name="Tettelin H."/>
            <person name="Glass J.I."/>
            <person name="Rusch D."/>
            <person name="Podicherti R."/>
            <person name="Tsui H.-C.T."/>
            <person name="Winkler M.E."/>
        </authorList>
    </citation>
    <scope>NUCLEOTIDE SEQUENCE</scope>
</reference>
<proteinExistence type="predicted"/>
<dbReference type="AlphaFoldDB" id="A0A381TF59"/>
<accession>A0A381TF59</accession>
<sequence length="32" mass="3820">MNDEEYQRSVEVKLGKLKAHLDKIKKLYVEKS</sequence>
<name>A0A381TF59_9ZZZZ</name>